<dbReference type="Proteomes" id="UP001168380">
    <property type="component" value="Unassembled WGS sequence"/>
</dbReference>
<dbReference type="Pfam" id="PF00849">
    <property type="entry name" value="PseudoU_synth_2"/>
    <property type="match status" value="1"/>
</dbReference>
<dbReference type="CDD" id="cd02869">
    <property type="entry name" value="PseudoU_synth_RluA_like"/>
    <property type="match status" value="1"/>
</dbReference>
<feature type="domain" description="Pseudouridine synthase RsuA/RluA-like" evidence="4">
    <location>
        <begin position="16"/>
        <end position="165"/>
    </location>
</feature>
<protein>
    <submittedName>
        <fullName evidence="5">RluA family pseudouridine synthase</fullName>
        <ecNumber evidence="5">5.4.99.-</ecNumber>
    </submittedName>
</protein>
<evidence type="ECO:0000313" key="5">
    <source>
        <dbReference type="EMBL" id="MDO3384020.1"/>
    </source>
</evidence>
<dbReference type="InterPro" id="IPR006145">
    <property type="entry name" value="PsdUridine_synth_RsuA/RluA"/>
</dbReference>
<proteinExistence type="inferred from homology"/>
<dbReference type="Gene3D" id="3.30.2350.10">
    <property type="entry name" value="Pseudouridine synthase"/>
    <property type="match status" value="1"/>
</dbReference>
<evidence type="ECO:0000313" key="6">
    <source>
        <dbReference type="Proteomes" id="UP001168380"/>
    </source>
</evidence>
<dbReference type="PANTHER" id="PTHR21600">
    <property type="entry name" value="MITOCHONDRIAL RNA PSEUDOURIDINE SYNTHASE"/>
    <property type="match status" value="1"/>
</dbReference>
<keyword evidence="6" id="KW-1185">Reference proteome</keyword>
<comment type="similarity">
    <text evidence="1">Belongs to the pseudouridine synthase RluA family.</text>
</comment>
<keyword evidence="3 5" id="KW-0413">Isomerase</keyword>
<reference evidence="5" key="1">
    <citation type="submission" date="2023-07" db="EMBL/GenBank/DDBJ databases">
        <title>Gilvimarinus algae sp. nov., isolated from the surface of Kelp.</title>
        <authorList>
            <person name="Sun Y.Y."/>
            <person name="Gong Y."/>
            <person name="Du Z.J."/>
        </authorList>
    </citation>
    <scope>NUCLEOTIDE SEQUENCE</scope>
    <source>
        <strain evidence="5">SDUM040014</strain>
    </source>
</reference>
<dbReference type="PANTHER" id="PTHR21600:SF91">
    <property type="entry name" value="DUAL-SPECIFICITY RNA PSEUDOURIDINE SYNTHASE RLUA"/>
    <property type="match status" value="1"/>
</dbReference>
<accession>A0ABT8TIU3</accession>
<dbReference type="EC" id="5.4.99.-" evidence="5"/>
<name>A0ABT8TIU3_9GAMM</name>
<evidence type="ECO:0000256" key="3">
    <source>
        <dbReference type="ARBA" id="ARBA00023235"/>
    </source>
</evidence>
<dbReference type="RefSeq" id="WP_302715231.1">
    <property type="nucleotide sequence ID" value="NZ_JAULRT010000062.1"/>
</dbReference>
<dbReference type="GO" id="GO:0016853">
    <property type="term" value="F:isomerase activity"/>
    <property type="evidence" value="ECO:0007669"/>
    <property type="project" value="UniProtKB-KW"/>
</dbReference>
<sequence>MPEQDHSVAILWQDEHLLVVNKPPGLLTVPGRGPDKQDCLINRLLPTYPNSRIVHRLDQPTSGLVIVPQGYEALKHIGRQFEQRQVSKRYVAVLGGLLASDEGEVNLPLICDWPNRPRQMVDHAVGKAALTRYRVIGREMQMQRTRVALTPVTGRSHQLRVHMSSLGHPIIGDGLYAEPPWQDAERLLLHAETIGFTHPISGEPLAVSCPAAF</sequence>
<dbReference type="SUPFAM" id="SSF55120">
    <property type="entry name" value="Pseudouridine synthase"/>
    <property type="match status" value="1"/>
</dbReference>
<evidence type="ECO:0000259" key="4">
    <source>
        <dbReference type="Pfam" id="PF00849"/>
    </source>
</evidence>
<organism evidence="5 6">
    <name type="scientific">Gilvimarinus algae</name>
    <dbReference type="NCBI Taxonomy" id="3058037"/>
    <lineage>
        <taxon>Bacteria</taxon>
        <taxon>Pseudomonadati</taxon>
        <taxon>Pseudomonadota</taxon>
        <taxon>Gammaproteobacteria</taxon>
        <taxon>Cellvibrionales</taxon>
        <taxon>Cellvibrionaceae</taxon>
        <taxon>Gilvimarinus</taxon>
    </lineage>
</organism>
<dbReference type="EMBL" id="JAULRT010000062">
    <property type="protein sequence ID" value="MDO3384020.1"/>
    <property type="molecule type" value="Genomic_DNA"/>
</dbReference>
<evidence type="ECO:0000256" key="2">
    <source>
        <dbReference type="ARBA" id="ARBA00022694"/>
    </source>
</evidence>
<gene>
    <name evidence="5" type="ORF">QWI16_17695</name>
</gene>
<comment type="caution">
    <text evidence="5">The sequence shown here is derived from an EMBL/GenBank/DDBJ whole genome shotgun (WGS) entry which is preliminary data.</text>
</comment>
<dbReference type="InterPro" id="IPR050188">
    <property type="entry name" value="RluA_PseudoU_synthase"/>
</dbReference>
<keyword evidence="2" id="KW-0819">tRNA processing</keyword>
<dbReference type="InterPro" id="IPR020103">
    <property type="entry name" value="PsdUridine_synth_cat_dom_sf"/>
</dbReference>
<evidence type="ECO:0000256" key="1">
    <source>
        <dbReference type="ARBA" id="ARBA00010876"/>
    </source>
</evidence>